<organism evidence="1 2">
    <name type="scientific">Levilactobacillus tangyuanensis</name>
    <dbReference type="NCBI Taxonomy" id="2486021"/>
    <lineage>
        <taxon>Bacteria</taxon>
        <taxon>Bacillati</taxon>
        <taxon>Bacillota</taxon>
        <taxon>Bacilli</taxon>
        <taxon>Lactobacillales</taxon>
        <taxon>Lactobacillaceae</taxon>
        <taxon>Levilactobacillus</taxon>
    </lineage>
</organism>
<comment type="caution">
    <text evidence="1">The sequence shown here is derived from an EMBL/GenBank/DDBJ whole genome shotgun (WGS) entry which is preliminary data.</text>
</comment>
<gene>
    <name evidence="1" type="ORF">ACFQET_01140</name>
</gene>
<dbReference type="EMBL" id="JBHSSJ010000001">
    <property type="protein sequence ID" value="MFC6274119.1"/>
    <property type="molecule type" value="Genomic_DNA"/>
</dbReference>
<dbReference type="Gene3D" id="1.10.10.10">
    <property type="entry name" value="Winged helix-like DNA-binding domain superfamily/Winged helix DNA-binding domain"/>
    <property type="match status" value="1"/>
</dbReference>
<evidence type="ECO:0000313" key="1">
    <source>
        <dbReference type="EMBL" id="MFC6274119.1"/>
    </source>
</evidence>
<dbReference type="RefSeq" id="WP_125638270.1">
    <property type="nucleotide sequence ID" value="NZ_JBHSSJ010000001.1"/>
</dbReference>
<accession>A0ABW1TLF8</accession>
<protein>
    <recommendedName>
        <fullName evidence="3">Transcriptional regulator</fullName>
    </recommendedName>
</protein>
<name>A0ABW1TLF8_9LACO</name>
<dbReference type="InterPro" id="IPR036388">
    <property type="entry name" value="WH-like_DNA-bd_sf"/>
</dbReference>
<dbReference type="SUPFAM" id="SSF46785">
    <property type="entry name" value="Winged helix' DNA-binding domain"/>
    <property type="match status" value="1"/>
</dbReference>
<dbReference type="InterPro" id="IPR036390">
    <property type="entry name" value="WH_DNA-bd_sf"/>
</dbReference>
<proteinExistence type="predicted"/>
<evidence type="ECO:0008006" key="3">
    <source>
        <dbReference type="Google" id="ProtNLM"/>
    </source>
</evidence>
<sequence>METQIRGLKTTQSMVNHPVEWQLMLALLAGPRTLTQLRHPFHGWQRWQVYPRLYRLRQRQLVTIDQQHRLWQLTATGESLSPVLTALATCMASQKEGTTDEI</sequence>
<reference evidence="2" key="1">
    <citation type="journal article" date="2019" name="Int. J. Syst. Evol. Microbiol.">
        <title>The Global Catalogue of Microorganisms (GCM) 10K type strain sequencing project: providing services to taxonomists for standard genome sequencing and annotation.</title>
        <authorList>
            <consortium name="The Broad Institute Genomics Platform"/>
            <consortium name="The Broad Institute Genome Sequencing Center for Infectious Disease"/>
            <person name="Wu L."/>
            <person name="Ma J."/>
        </authorList>
    </citation>
    <scope>NUCLEOTIDE SEQUENCE [LARGE SCALE GENOMIC DNA]</scope>
    <source>
        <strain evidence="2">CCM 8907</strain>
    </source>
</reference>
<evidence type="ECO:0000313" key="2">
    <source>
        <dbReference type="Proteomes" id="UP001596191"/>
    </source>
</evidence>
<keyword evidence="2" id="KW-1185">Reference proteome</keyword>
<dbReference type="Proteomes" id="UP001596191">
    <property type="component" value="Unassembled WGS sequence"/>
</dbReference>